<dbReference type="InterPro" id="IPR046848">
    <property type="entry name" value="E_motif"/>
</dbReference>
<evidence type="ECO:0008006" key="5">
    <source>
        <dbReference type="Google" id="ProtNLM"/>
    </source>
</evidence>
<dbReference type="Gene3D" id="1.25.40.10">
    <property type="entry name" value="Tetratricopeptide repeat domain"/>
    <property type="match status" value="1"/>
</dbReference>
<dbReference type="GO" id="GO:0009451">
    <property type="term" value="P:RNA modification"/>
    <property type="evidence" value="ECO:0007669"/>
    <property type="project" value="InterPro"/>
</dbReference>
<dbReference type="Pfam" id="PF12854">
    <property type="entry name" value="PPR_1"/>
    <property type="match status" value="1"/>
</dbReference>
<dbReference type="Proteomes" id="UP000036987">
    <property type="component" value="Unassembled WGS sequence"/>
</dbReference>
<proteinExistence type="predicted"/>
<evidence type="ECO:0000313" key="4">
    <source>
        <dbReference type="Proteomes" id="UP000036987"/>
    </source>
</evidence>
<gene>
    <name evidence="3" type="ORF">ZOSMA_173G00100</name>
</gene>
<organism evidence="3 4">
    <name type="scientific">Zostera marina</name>
    <name type="common">Eelgrass</name>
    <dbReference type="NCBI Taxonomy" id="29655"/>
    <lineage>
        <taxon>Eukaryota</taxon>
        <taxon>Viridiplantae</taxon>
        <taxon>Streptophyta</taxon>
        <taxon>Embryophyta</taxon>
        <taxon>Tracheophyta</taxon>
        <taxon>Spermatophyta</taxon>
        <taxon>Magnoliopsida</taxon>
        <taxon>Liliopsida</taxon>
        <taxon>Zosteraceae</taxon>
        <taxon>Zostera</taxon>
    </lineage>
</organism>
<protein>
    <recommendedName>
        <fullName evidence="5">Pentatricopeptide repeat-containing protein</fullName>
    </recommendedName>
</protein>
<sequence>MYAKCGCIETASEIFESLPERDVFAFTSMISGLSNHGQSRKALNLFRRMQDEKINPNGVTFICVLSACGRMGSLEQGKELFRLMKSDYGIQPGVEHYGCLVDMFGRAGLVEEAKRVVVEMPMEADSYVLGALLNACRVHGDVELGEATVDSLEELGLSHGGMQVLLSNIYADRRRWEGVAKVRKEMEVKRVRKIPGCSLIEVDGVCFEFVAGDGSSLVVNDTLVAAKQIDAHLKLFRFDE</sequence>
<evidence type="ECO:0000256" key="1">
    <source>
        <dbReference type="ARBA" id="ARBA00022737"/>
    </source>
</evidence>
<feature type="repeat" description="PPR" evidence="2">
    <location>
        <begin position="22"/>
        <end position="56"/>
    </location>
</feature>
<accession>A0A0K9PUE6</accession>
<dbReference type="PANTHER" id="PTHR47926:SF416">
    <property type="entry name" value="(WILD MALAYSIAN BANANA) HYPOTHETICAL PROTEIN"/>
    <property type="match status" value="1"/>
</dbReference>
<dbReference type="AlphaFoldDB" id="A0A0K9PUE6"/>
<keyword evidence="1" id="KW-0677">Repeat</keyword>
<dbReference type="EMBL" id="LFYR01000653">
    <property type="protein sequence ID" value="KMZ71860.1"/>
    <property type="molecule type" value="Genomic_DNA"/>
</dbReference>
<dbReference type="GO" id="GO:0003723">
    <property type="term" value="F:RNA binding"/>
    <property type="evidence" value="ECO:0007669"/>
    <property type="project" value="InterPro"/>
</dbReference>
<dbReference type="InterPro" id="IPR046960">
    <property type="entry name" value="PPR_At4g14850-like_plant"/>
</dbReference>
<dbReference type="InterPro" id="IPR002885">
    <property type="entry name" value="PPR_rpt"/>
</dbReference>
<name>A0A0K9PUE6_ZOSMR</name>
<evidence type="ECO:0000313" key="3">
    <source>
        <dbReference type="EMBL" id="KMZ71860.1"/>
    </source>
</evidence>
<dbReference type="InterPro" id="IPR011990">
    <property type="entry name" value="TPR-like_helical_dom_sf"/>
</dbReference>
<keyword evidence="4" id="KW-1185">Reference proteome</keyword>
<dbReference type="NCBIfam" id="TIGR00756">
    <property type="entry name" value="PPR"/>
    <property type="match status" value="3"/>
</dbReference>
<evidence type="ECO:0000256" key="2">
    <source>
        <dbReference type="PROSITE-ProRule" id="PRU00708"/>
    </source>
</evidence>
<dbReference type="OrthoDB" id="185373at2759"/>
<dbReference type="Pfam" id="PF20431">
    <property type="entry name" value="E_motif"/>
    <property type="match status" value="1"/>
</dbReference>
<dbReference type="PANTHER" id="PTHR47926">
    <property type="entry name" value="PENTATRICOPEPTIDE REPEAT-CONTAINING PROTEIN"/>
    <property type="match status" value="1"/>
</dbReference>
<reference evidence="4" key="1">
    <citation type="journal article" date="2016" name="Nature">
        <title>The genome of the seagrass Zostera marina reveals angiosperm adaptation to the sea.</title>
        <authorList>
            <person name="Olsen J.L."/>
            <person name="Rouze P."/>
            <person name="Verhelst B."/>
            <person name="Lin Y.-C."/>
            <person name="Bayer T."/>
            <person name="Collen J."/>
            <person name="Dattolo E."/>
            <person name="De Paoli E."/>
            <person name="Dittami S."/>
            <person name="Maumus F."/>
            <person name="Michel G."/>
            <person name="Kersting A."/>
            <person name="Lauritano C."/>
            <person name="Lohaus R."/>
            <person name="Toepel M."/>
            <person name="Tonon T."/>
            <person name="Vanneste K."/>
            <person name="Amirebrahimi M."/>
            <person name="Brakel J."/>
            <person name="Bostroem C."/>
            <person name="Chovatia M."/>
            <person name="Grimwood J."/>
            <person name="Jenkins J.W."/>
            <person name="Jueterbock A."/>
            <person name="Mraz A."/>
            <person name="Stam W.T."/>
            <person name="Tice H."/>
            <person name="Bornberg-Bauer E."/>
            <person name="Green P.J."/>
            <person name="Pearson G.A."/>
            <person name="Procaccini G."/>
            <person name="Duarte C.M."/>
            <person name="Schmutz J."/>
            <person name="Reusch T.B.H."/>
            <person name="Van de Peer Y."/>
        </authorList>
    </citation>
    <scope>NUCLEOTIDE SEQUENCE [LARGE SCALE GENOMIC DNA]</scope>
    <source>
        <strain evidence="4">cv. Finnish</strain>
    </source>
</reference>
<comment type="caution">
    <text evidence="3">The sequence shown here is derived from an EMBL/GenBank/DDBJ whole genome shotgun (WGS) entry which is preliminary data.</text>
</comment>
<dbReference type="PROSITE" id="PS51375">
    <property type="entry name" value="PPR"/>
    <property type="match status" value="1"/>
</dbReference>
<dbReference type="FunFam" id="1.25.40.10:FF:000184">
    <property type="entry name" value="Pentatricopeptide repeat-containing protein, chloroplastic"/>
    <property type="match status" value="1"/>
</dbReference>
<dbReference type="OMA" id="RTVMENT"/>
<dbReference type="Pfam" id="PF13041">
    <property type="entry name" value="PPR_2"/>
    <property type="match status" value="1"/>
</dbReference>